<accession>A0ABS6WKX2</accession>
<dbReference type="PANTHER" id="PTHR30400:SF0">
    <property type="entry name" value="BIOSYNTHETIC PEPTIDOGLYCAN TRANSGLYCOSYLASE"/>
    <property type="match status" value="1"/>
</dbReference>
<dbReference type="Pfam" id="PF00912">
    <property type="entry name" value="Transgly"/>
    <property type="match status" value="1"/>
</dbReference>
<protein>
    <submittedName>
        <fullName evidence="2">Transglycosylase domain-containing protein</fullName>
    </submittedName>
</protein>
<comment type="caution">
    <text evidence="2">The sequence shown here is derived from an EMBL/GenBank/DDBJ whole genome shotgun (WGS) entry which is preliminary data.</text>
</comment>
<dbReference type="EMBL" id="JAHWQX010000001">
    <property type="protein sequence ID" value="MBW3096589.1"/>
    <property type="molecule type" value="Genomic_DNA"/>
</dbReference>
<dbReference type="InterPro" id="IPR011812">
    <property type="entry name" value="Pep_trsgly"/>
</dbReference>
<dbReference type="InterPro" id="IPR001264">
    <property type="entry name" value="Glyco_trans_51"/>
</dbReference>
<organism evidence="2 3">
    <name type="scientific">Pseudohoeflea coraliihabitans</name>
    <dbReference type="NCBI Taxonomy" id="2860393"/>
    <lineage>
        <taxon>Bacteria</taxon>
        <taxon>Pseudomonadati</taxon>
        <taxon>Pseudomonadota</taxon>
        <taxon>Alphaproteobacteria</taxon>
        <taxon>Hyphomicrobiales</taxon>
        <taxon>Rhizobiaceae</taxon>
        <taxon>Pseudohoeflea</taxon>
    </lineage>
</organism>
<proteinExistence type="predicted"/>
<dbReference type="PANTHER" id="PTHR30400">
    <property type="entry name" value="MONOFUNCTIONAL BIOSYNTHETIC PEPTIDOGLYCAN TRANSGLYCOSYLASE"/>
    <property type="match status" value="1"/>
</dbReference>
<gene>
    <name evidence="2" type="ORF">KY465_04795</name>
</gene>
<reference evidence="2" key="1">
    <citation type="submission" date="2021-07" db="EMBL/GenBank/DDBJ databases">
        <title>Pseudohoeflea marina sp. nov. a polyhydroxyalcanoate-producing bacterium.</title>
        <authorList>
            <person name="Zheng W."/>
            <person name="Yu S."/>
            <person name="Huang Y."/>
        </authorList>
    </citation>
    <scope>NUCLEOTIDE SEQUENCE</scope>
    <source>
        <strain evidence="2">DP4N28-3</strain>
    </source>
</reference>
<feature type="domain" description="Glycosyl transferase family 51" evidence="1">
    <location>
        <begin position="9"/>
        <end position="166"/>
    </location>
</feature>
<evidence type="ECO:0000259" key="1">
    <source>
        <dbReference type="Pfam" id="PF00912"/>
    </source>
</evidence>
<evidence type="ECO:0000313" key="3">
    <source>
        <dbReference type="Proteomes" id="UP001430804"/>
    </source>
</evidence>
<evidence type="ECO:0000313" key="2">
    <source>
        <dbReference type="EMBL" id="MBW3096589.1"/>
    </source>
</evidence>
<name>A0ABS6WKX2_9HYPH</name>
<keyword evidence="3" id="KW-1185">Reference proteome</keyword>
<sequence length="187" mass="20737">MLAERLAGRTYERRWVEFEAIAPVAVQSVLMSEDGRYCAHNGIDWPALNLVLDEALEGEATRGASTIPMQTVKNLFLTSHRSVIRKALEIPLALFADAVWSKKRMMELYLNSAEWAPGVFGIEMAAESYFGVSAGQLSRQQAALLAVTLPNPHRRNPASPSSGLRRLAQTIETRARQSGAYIKCLYD</sequence>
<dbReference type="Proteomes" id="UP001430804">
    <property type="component" value="Unassembled WGS sequence"/>
</dbReference>